<feature type="domain" description="Complex 1 LYR protein" evidence="2">
    <location>
        <begin position="45"/>
        <end position="97"/>
    </location>
</feature>
<dbReference type="PANTHER" id="PTHR13166:SF7">
    <property type="entry name" value="LYR MOTIF-CONTAINING PROTEIN 4"/>
    <property type="match status" value="1"/>
</dbReference>
<evidence type="ECO:0000313" key="4">
    <source>
        <dbReference type="Proteomes" id="UP001433268"/>
    </source>
</evidence>
<accession>A0ABR1VI42</accession>
<sequence length="124" mass="13911">MATNGPVVSALKGDLPQQARSLVSSSALPWWWSPLQAAHPFHITYRSLLRQGRQFQAYNFREYARRRTVDAFHDNKNVSDPREVQELMQKGLKELQMLKVGLTHATFFSTGLGFSGSRGCGCGI</sequence>
<evidence type="ECO:0000313" key="3">
    <source>
        <dbReference type="EMBL" id="KAK8070868.1"/>
    </source>
</evidence>
<protein>
    <recommendedName>
        <fullName evidence="2">Complex 1 LYR protein domain-containing protein</fullName>
    </recommendedName>
</protein>
<dbReference type="InterPro" id="IPR045297">
    <property type="entry name" value="Complex1_LYR_LYRM4"/>
</dbReference>
<dbReference type="Pfam" id="PF05347">
    <property type="entry name" value="Complex1_LYR"/>
    <property type="match status" value="1"/>
</dbReference>
<name>A0ABR1VI42_9PEZI</name>
<gene>
    <name evidence="3" type="ORF">PG997_011071</name>
</gene>
<keyword evidence="4" id="KW-1185">Reference proteome</keyword>
<reference evidence="3 4" key="1">
    <citation type="submission" date="2023-01" db="EMBL/GenBank/DDBJ databases">
        <title>Analysis of 21 Apiospora genomes using comparative genomics revels a genus with tremendous synthesis potential of carbohydrate active enzymes and secondary metabolites.</title>
        <authorList>
            <person name="Sorensen T."/>
        </authorList>
    </citation>
    <scope>NUCLEOTIDE SEQUENCE [LARGE SCALE GENOMIC DNA]</scope>
    <source>
        <strain evidence="3 4">CBS 114990</strain>
    </source>
</reference>
<dbReference type="PANTHER" id="PTHR13166">
    <property type="entry name" value="PROTEIN C6ORF149"/>
    <property type="match status" value="1"/>
</dbReference>
<organism evidence="3 4">
    <name type="scientific">Apiospora hydei</name>
    <dbReference type="NCBI Taxonomy" id="1337664"/>
    <lineage>
        <taxon>Eukaryota</taxon>
        <taxon>Fungi</taxon>
        <taxon>Dikarya</taxon>
        <taxon>Ascomycota</taxon>
        <taxon>Pezizomycotina</taxon>
        <taxon>Sordariomycetes</taxon>
        <taxon>Xylariomycetidae</taxon>
        <taxon>Amphisphaeriales</taxon>
        <taxon>Apiosporaceae</taxon>
        <taxon>Apiospora</taxon>
    </lineage>
</organism>
<dbReference type="Proteomes" id="UP001433268">
    <property type="component" value="Unassembled WGS sequence"/>
</dbReference>
<dbReference type="EMBL" id="JAQQWN010000008">
    <property type="protein sequence ID" value="KAK8070868.1"/>
    <property type="molecule type" value="Genomic_DNA"/>
</dbReference>
<dbReference type="InterPro" id="IPR051522">
    <property type="entry name" value="ISC_assembly_LYR"/>
</dbReference>
<proteinExistence type="inferred from homology"/>
<dbReference type="RefSeq" id="XP_066664676.1">
    <property type="nucleotide sequence ID" value="XM_066815386.1"/>
</dbReference>
<dbReference type="CDD" id="cd20264">
    <property type="entry name" value="Complex1_LYR_LYRM4"/>
    <property type="match status" value="1"/>
</dbReference>
<evidence type="ECO:0000259" key="2">
    <source>
        <dbReference type="Pfam" id="PF05347"/>
    </source>
</evidence>
<comment type="caution">
    <text evidence="3">The sequence shown here is derived from an EMBL/GenBank/DDBJ whole genome shotgun (WGS) entry which is preliminary data.</text>
</comment>
<comment type="similarity">
    <text evidence="1">Belongs to the complex I LYR family.</text>
</comment>
<dbReference type="GeneID" id="92048446"/>
<evidence type="ECO:0000256" key="1">
    <source>
        <dbReference type="ARBA" id="ARBA00009508"/>
    </source>
</evidence>
<dbReference type="InterPro" id="IPR008011">
    <property type="entry name" value="Complex1_LYR_dom"/>
</dbReference>